<feature type="transmembrane region" description="Helical" evidence="8">
    <location>
        <begin position="42"/>
        <end position="64"/>
    </location>
</feature>
<dbReference type="InterPro" id="IPR052031">
    <property type="entry name" value="Membrane_Transporter-Flippase"/>
</dbReference>
<dbReference type="PANTHER" id="PTHR43549">
    <property type="entry name" value="MULTIDRUG RESISTANCE PROTEIN YPNP-RELATED"/>
    <property type="match status" value="1"/>
</dbReference>
<comment type="subcellular location">
    <subcellularLocation>
        <location evidence="1">Cell inner membrane</location>
        <topology evidence="1">Multi-pass membrane protein</topology>
    </subcellularLocation>
</comment>
<evidence type="ECO:0000256" key="7">
    <source>
        <dbReference type="SAM" id="MobiDB-lite"/>
    </source>
</evidence>
<dbReference type="Proteomes" id="UP001243009">
    <property type="component" value="Unassembled WGS sequence"/>
</dbReference>
<feature type="transmembrane region" description="Helical" evidence="8">
    <location>
        <begin position="84"/>
        <end position="105"/>
    </location>
</feature>
<feature type="transmembrane region" description="Helical" evidence="8">
    <location>
        <begin position="155"/>
        <end position="176"/>
    </location>
</feature>
<feature type="transmembrane region" description="Helical" evidence="8">
    <location>
        <begin position="117"/>
        <end position="143"/>
    </location>
</feature>
<dbReference type="InterPro" id="IPR002528">
    <property type="entry name" value="MATE_fam"/>
</dbReference>
<protein>
    <submittedName>
        <fullName evidence="9">MATE family efflux transporter</fullName>
    </submittedName>
</protein>
<evidence type="ECO:0000256" key="4">
    <source>
        <dbReference type="ARBA" id="ARBA00022692"/>
    </source>
</evidence>
<sequence>MTAETPIRPAMPAATPAPTAPAMNPRTRLLLQGPPLRTLLRLAWPNTLVMLAQASVGLIETWWVGHLGTDALAGMALVFPGFMMMQMLSGGAMGGGIASAIARALGANRREDADALVLHALVINGALGLLFSALVIGFGPALYRALGGEGASLEAALAYSDVVFAGAVLVWLYNAFASVLRGTGNMMLPSLAVVLGVVLLVPLSPVLIFGFGPVPALGVAGAGWAVVLTSLLTTALLGWAVVTGRSIARFRIARLRAALFLDILKVGAVASLSTFQTTLTVMLTTAVVGAAGGPDAIAGYGTGNRLEYLLIPLVFGLGAPLVALVGTNIGAGQNRRALRIALTGGALAFLLTEAIGLAAAIWPAAWLGLFGADPAMIETGSAYLRVVGPAYGFFGLGLSLYFASQGAGRLLWPLLAGALRLAIAVLGGWAALVLTGSLAWVFAALALALVAYGTLIVSVLASGAWFRHAGGSA</sequence>
<keyword evidence="4 8" id="KW-0812">Transmembrane</keyword>
<dbReference type="PANTHER" id="PTHR43549:SF3">
    <property type="entry name" value="MULTIDRUG RESISTANCE PROTEIN YPNP-RELATED"/>
    <property type="match status" value="1"/>
</dbReference>
<feature type="transmembrane region" description="Helical" evidence="8">
    <location>
        <begin position="341"/>
        <end position="362"/>
    </location>
</feature>
<gene>
    <name evidence="9" type="ORF">Q7A36_30045</name>
</gene>
<evidence type="ECO:0000313" key="10">
    <source>
        <dbReference type="Proteomes" id="UP001243009"/>
    </source>
</evidence>
<keyword evidence="3" id="KW-1003">Cell membrane</keyword>
<dbReference type="NCBIfam" id="TIGR00797">
    <property type="entry name" value="matE"/>
    <property type="match status" value="1"/>
</dbReference>
<dbReference type="EMBL" id="JAUTWS010000053">
    <property type="protein sequence ID" value="MDO9712615.1"/>
    <property type="molecule type" value="Genomic_DNA"/>
</dbReference>
<dbReference type="RefSeq" id="WP_305107472.1">
    <property type="nucleotide sequence ID" value="NZ_JAUTWS010000053.1"/>
</dbReference>
<feature type="region of interest" description="Disordered" evidence="7">
    <location>
        <begin position="1"/>
        <end position="23"/>
    </location>
</feature>
<feature type="transmembrane region" description="Helical" evidence="8">
    <location>
        <begin position="438"/>
        <end position="466"/>
    </location>
</feature>
<feature type="transmembrane region" description="Helical" evidence="8">
    <location>
        <begin position="382"/>
        <end position="403"/>
    </location>
</feature>
<evidence type="ECO:0000256" key="3">
    <source>
        <dbReference type="ARBA" id="ARBA00022475"/>
    </source>
</evidence>
<comment type="caution">
    <text evidence="9">The sequence shown here is derived from an EMBL/GenBank/DDBJ whole genome shotgun (WGS) entry which is preliminary data.</text>
</comment>
<evidence type="ECO:0000256" key="5">
    <source>
        <dbReference type="ARBA" id="ARBA00022989"/>
    </source>
</evidence>
<accession>A0ABT9E8W0</accession>
<name>A0ABT9E8W0_9PROT</name>
<organism evidence="9 10">
    <name type="scientific">Paracraurococcus lichenis</name>
    <dbReference type="NCBI Taxonomy" id="3064888"/>
    <lineage>
        <taxon>Bacteria</taxon>
        <taxon>Pseudomonadati</taxon>
        <taxon>Pseudomonadota</taxon>
        <taxon>Alphaproteobacteria</taxon>
        <taxon>Acetobacterales</taxon>
        <taxon>Roseomonadaceae</taxon>
        <taxon>Paracraurococcus</taxon>
    </lineage>
</organism>
<evidence type="ECO:0000256" key="6">
    <source>
        <dbReference type="ARBA" id="ARBA00023136"/>
    </source>
</evidence>
<evidence type="ECO:0000256" key="8">
    <source>
        <dbReference type="SAM" id="Phobius"/>
    </source>
</evidence>
<evidence type="ECO:0000313" key="9">
    <source>
        <dbReference type="EMBL" id="MDO9712615.1"/>
    </source>
</evidence>
<feature type="transmembrane region" description="Helical" evidence="8">
    <location>
        <begin position="308"/>
        <end position="329"/>
    </location>
</feature>
<feature type="transmembrane region" description="Helical" evidence="8">
    <location>
        <begin position="217"/>
        <end position="242"/>
    </location>
</feature>
<feature type="transmembrane region" description="Helical" evidence="8">
    <location>
        <begin position="263"/>
        <end position="288"/>
    </location>
</feature>
<dbReference type="PIRSF" id="PIRSF006603">
    <property type="entry name" value="DinF"/>
    <property type="match status" value="1"/>
</dbReference>
<feature type="transmembrane region" description="Helical" evidence="8">
    <location>
        <begin position="188"/>
        <end position="211"/>
    </location>
</feature>
<reference evidence="9 10" key="1">
    <citation type="submission" date="2023-08" db="EMBL/GenBank/DDBJ databases">
        <title>The draft genome sequence of Paracraurococcus sp. LOR1-02.</title>
        <authorList>
            <person name="Kingkaew E."/>
            <person name="Tanasupawat S."/>
        </authorList>
    </citation>
    <scope>NUCLEOTIDE SEQUENCE [LARGE SCALE GENOMIC DNA]</scope>
    <source>
        <strain evidence="9 10">LOR1-02</strain>
    </source>
</reference>
<dbReference type="Pfam" id="PF01554">
    <property type="entry name" value="MatE"/>
    <property type="match status" value="2"/>
</dbReference>
<keyword evidence="2" id="KW-0813">Transport</keyword>
<keyword evidence="10" id="KW-1185">Reference proteome</keyword>
<proteinExistence type="predicted"/>
<feature type="compositionally biased region" description="Low complexity" evidence="7">
    <location>
        <begin position="8"/>
        <end position="23"/>
    </location>
</feature>
<evidence type="ECO:0000256" key="2">
    <source>
        <dbReference type="ARBA" id="ARBA00022448"/>
    </source>
</evidence>
<evidence type="ECO:0000256" key="1">
    <source>
        <dbReference type="ARBA" id="ARBA00004429"/>
    </source>
</evidence>
<keyword evidence="5 8" id="KW-1133">Transmembrane helix</keyword>
<feature type="transmembrane region" description="Helical" evidence="8">
    <location>
        <begin position="410"/>
        <end position="432"/>
    </location>
</feature>
<keyword evidence="6 8" id="KW-0472">Membrane</keyword>
<dbReference type="InterPro" id="IPR048279">
    <property type="entry name" value="MdtK-like"/>
</dbReference>